<keyword evidence="13" id="KW-1185">Reference proteome</keyword>
<dbReference type="EMBL" id="JMKI01000037">
    <property type="protein sequence ID" value="KEJ91787.1"/>
    <property type="molecule type" value="Genomic_DNA"/>
</dbReference>
<evidence type="ECO:0000313" key="12">
    <source>
        <dbReference type="EMBL" id="KEJ91787.1"/>
    </source>
</evidence>
<comment type="subcellular location">
    <subcellularLocation>
        <location evidence="1 9">Cell membrane</location>
        <topology evidence="1 9">Multi-pass membrane protein</topology>
    </subcellularLocation>
</comment>
<dbReference type="GO" id="GO:0005886">
    <property type="term" value="C:plasma membrane"/>
    <property type="evidence" value="ECO:0007669"/>
    <property type="project" value="UniProtKB-SubCell"/>
</dbReference>
<keyword evidence="6 9" id="KW-0812">Transmembrane</keyword>
<dbReference type="PROSITE" id="PS50928">
    <property type="entry name" value="ABC_TM1"/>
    <property type="match status" value="1"/>
</dbReference>
<dbReference type="Gene3D" id="1.10.3720.10">
    <property type="entry name" value="MetI-like"/>
    <property type="match status" value="1"/>
</dbReference>
<dbReference type="InterPro" id="IPR035906">
    <property type="entry name" value="MetI-like_sf"/>
</dbReference>
<dbReference type="SUPFAM" id="SSF161098">
    <property type="entry name" value="MetI-like"/>
    <property type="match status" value="1"/>
</dbReference>
<dbReference type="PANTHER" id="PTHR30425:SF1">
    <property type="entry name" value="PHOSPHATE TRANSPORT SYSTEM PERMEASE PROTEIN PSTC"/>
    <property type="match status" value="1"/>
</dbReference>
<dbReference type="GO" id="GO:0005315">
    <property type="term" value="F:phosphate transmembrane transporter activity"/>
    <property type="evidence" value="ECO:0007669"/>
    <property type="project" value="InterPro"/>
</dbReference>
<keyword evidence="3 9" id="KW-0813">Transport</keyword>
<comment type="function">
    <text evidence="10">Part of the binding-protein-dependent transport system for phosphate; probably responsible for the translocation of the substrate across the membrane.</text>
</comment>
<evidence type="ECO:0000256" key="9">
    <source>
        <dbReference type="RuleBase" id="RU363032"/>
    </source>
</evidence>
<dbReference type="InterPro" id="IPR011864">
    <property type="entry name" value="Phosphate_PstC"/>
</dbReference>
<keyword evidence="4 10" id="KW-1003">Cell membrane</keyword>
<name>A0A073J250_9BACT</name>
<dbReference type="InterPro" id="IPR000515">
    <property type="entry name" value="MetI-like"/>
</dbReference>
<keyword evidence="7 9" id="KW-1133">Transmembrane helix</keyword>
<dbReference type="eggNOG" id="COG0573">
    <property type="taxonomic scope" value="Bacteria"/>
</dbReference>
<dbReference type="CDD" id="cd06261">
    <property type="entry name" value="TM_PBP2"/>
    <property type="match status" value="1"/>
</dbReference>
<evidence type="ECO:0000256" key="8">
    <source>
        <dbReference type="ARBA" id="ARBA00023136"/>
    </source>
</evidence>
<organism evidence="12 13">
    <name type="scientific">Synergistes jonesii</name>
    <dbReference type="NCBI Taxonomy" id="2754"/>
    <lineage>
        <taxon>Bacteria</taxon>
        <taxon>Thermotogati</taxon>
        <taxon>Synergistota</taxon>
        <taxon>Synergistia</taxon>
        <taxon>Synergistales</taxon>
        <taxon>Synergistaceae</taxon>
        <taxon>Synergistes</taxon>
    </lineage>
</organism>
<comment type="similarity">
    <text evidence="2 10">Belongs to the binding-protein-dependent transport system permease family. CysTW subfamily.</text>
</comment>
<feature type="transmembrane region" description="Helical" evidence="9">
    <location>
        <begin position="267"/>
        <end position="288"/>
    </location>
</feature>
<evidence type="ECO:0000256" key="3">
    <source>
        <dbReference type="ARBA" id="ARBA00022448"/>
    </source>
</evidence>
<evidence type="ECO:0000259" key="11">
    <source>
        <dbReference type="PROSITE" id="PS50928"/>
    </source>
</evidence>
<protein>
    <recommendedName>
        <fullName evidence="10">Phosphate transport system permease protein</fullName>
    </recommendedName>
</protein>
<comment type="caution">
    <text evidence="12">The sequence shown here is derived from an EMBL/GenBank/DDBJ whole genome shotgun (WGS) entry which is preliminary data.</text>
</comment>
<evidence type="ECO:0000256" key="2">
    <source>
        <dbReference type="ARBA" id="ARBA00007069"/>
    </source>
</evidence>
<evidence type="ECO:0000256" key="1">
    <source>
        <dbReference type="ARBA" id="ARBA00004651"/>
    </source>
</evidence>
<dbReference type="AlphaFoldDB" id="A0A073J250"/>
<dbReference type="GO" id="GO:0006817">
    <property type="term" value="P:phosphate ion transport"/>
    <property type="evidence" value="ECO:0007669"/>
    <property type="project" value="UniProtKB-KW"/>
</dbReference>
<feature type="transmembrane region" description="Helical" evidence="9">
    <location>
        <begin position="21"/>
        <end position="42"/>
    </location>
</feature>
<keyword evidence="8 9" id="KW-0472">Membrane</keyword>
<evidence type="ECO:0000256" key="6">
    <source>
        <dbReference type="ARBA" id="ARBA00022692"/>
    </source>
</evidence>
<evidence type="ECO:0000256" key="4">
    <source>
        <dbReference type="ARBA" id="ARBA00022475"/>
    </source>
</evidence>
<gene>
    <name evidence="12" type="ORF">EH55_07385</name>
</gene>
<evidence type="ECO:0000256" key="10">
    <source>
        <dbReference type="RuleBase" id="RU363054"/>
    </source>
</evidence>
<evidence type="ECO:0000256" key="7">
    <source>
        <dbReference type="ARBA" id="ARBA00022989"/>
    </source>
</evidence>
<feature type="transmembrane region" description="Helical" evidence="9">
    <location>
        <begin position="113"/>
        <end position="138"/>
    </location>
</feature>
<accession>A0A073J250</accession>
<dbReference type="PANTHER" id="PTHR30425">
    <property type="entry name" value="PHOSPHATE TRANSPORT SYSTEM PERMEASE PROTEIN PST"/>
    <property type="match status" value="1"/>
</dbReference>
<comment type="caution">
    <text evidence="10">Lacks conserved residue(s) required for the propagation of feature annotation.</text>
</comment>
<feature type="domain" description="ABC transmembrane type-1" evidence="11">
    <location>
        <begin position="77"/>
        <end position="288"/>
    </location>
</feature>
<keyword evidence="5 10" id="KW-0592">Phosphate transport</keyword>
<dbReference type="InterPro" id="IPR051124">
    <property type="entry name" value="Phosphate_Transport_Permease"/>
</dbReference>
<sequence length="298" mass="31276">MQAEGAPSPFGGGSDRVMRRVVFAAASAGILIMAFILIFLAANGLPVLREAPLEQILFSTEWYPTEEPPAFGMAALIAGTLSVTLLSCLLAVPAALALGVFTSEAAPRRARDFFKLMLELLSFLPSIVLGFIGMTVVAPWMQESLGAASGLNLLNASLMLGFLMIPQVASLTDEALASVPRDLRDASYALGATRTETVLKVVFPAAARGISAAVLLGVMRALGETMVVLMAAGGAAVLPSLLTDPVRPLTSTIAAEMGETPFGSAHYHALFFAGLLLLLMTLALNIVSMRLERKGMVK</sequence>
<feature type="transmembrane region" description="Helical" evidence="9">
    <location>
        <begin position="70"/>
        <end position="101"/>
    </location>
</feature>
<evidence type="ECO:0000313" key="13">
    <source>
        <dbReference type="Proteomes" id="UP000027665"/>
    </source>
</evidence>
<proteinExistence type="inferred from homology"/>
<dbReference type="NCBIfam" id="TIGR02138">
    <property type="entry name" value="phosphate_pstC"/>
    <property type="match status" value="1"/>
</dbReference>
<evidence type="ECO:0000256" key="5">
    <source>
        <dbReference type="ARBA" id="ARBA00022592"/>
    </source>
</evidence>
<reference evidence="12 13" key="1">
    <citation type="submission" date="2014-04" db="EMBL/GenBank/DDBJ databases">
        <title>Draft Genome Sequence of Synergistes jonesii.</title>
        <authorList>
            <person name="Coil D.A."/>
            <person name="Eisen J.A."/>
            <person name="Holland-Moritz H.E."/>
        </authorList>
    </citation>
    <scope>NUCLEOTIDE SEQUENCE [LARGE SCALE GENOMIC DNA]</scope>
    <source>
        <strain evidence="12 13">78-1</strain>
    </source>
</reference>
<dbReference type="Proteomes" id="UP000027665">
    <property type="component" value="Unassembled WGS sequence"/>
</dbReference>
<dbReference type="STRING" id="2754.EH55_07385"/>
<dbReference type="Pfam" id="PF00528">
    <property type="entry name" value="BPD_transp_1"/>
    <property type="match status" value="1"/>
</dbReference>